<gene>
    <name evidence="2" type="ORF">ENQ76_07450</name>
</gene>
<accession>A0A7C2K0H3</accession>
<protein>
    <submittedName>
        <fullName evidence="2">DUF2007 domain-containing protein</fullName>
    </submittedName>
</protein>
<dbReference type="EMBL" id="DSOK01000216">
    <property type="protein sequence ID" value="HEN15287.1"/>
    <property type="molecule type" value="Genomic_DNA"/>
</dbReference>
<dbReference type="InterPro" id="IPR018551">
    <property type="entry name" value="DUF2007"/>
</dbReference>
<name>A0A7C2K0H3_9PLAN</name>
<reference evidence="2" key="1">
    <citation type="journal article" date="2020" name="mSystems">
        <title>Genome- and Community-Level Interaction Insights into Carbon Utilization and Element Cycling Functions of Hydrothermarchaeota in Hydrothermal Sediment.</title>
        <authorList>
            <person name="Zhou Z."/>
            <person name="Liu Y."/>
            <person name="Xu W."/>
            <person name="Pan J."/>
            <person name="Luo Z.H."/>
            <person name="Li M."/>
        </authorList>
    </citation>
    <scope>NUCLEOTIDE SEQUENCE [LARGE SCALE GENOMIC DNA]</scope>
    <source>
        <strain evidence="2">SpSt-339</strain>
    </source>
</reference>
<dbReference type="InterPro" id="IPR011322">
    <property type="entry name" value="N-reg_PII-like_a/b"/>
</dbReference>
<comment type="caution">
    <text evidence="2">The sequence shown here is derived from an EMBL/GenBank/DDBJ whole genome shotgun (WGS) entry which is preliminary data.</text>
</comment>
<feature type="domain" description="DUF2007" evidence="1">
    <location>
        <begin position="7"/>
        <end position="74"/>
    </location>
</feature>
<dbReference type="SUPFAM" id="SSF54913">
    <property type="entry name" value="GlnB-like"/>
    <property type="match status" value="1"/>
</dbReference>
<evidence type="ECO:0000259" key="1">
    <source>
        <dbReference type="Pfam" id="PF09413"/>
    </source>
</evidence>
<evidence type="ECO:0000313" key="2">
    <source>
        <dbReference type="EMBL" id="HEN15287.1"/>
    </source>
</evidence>
<proteinExistence type="predicted"/>
<sequence>MPQEELVEAYRAANAPHAHMVAHFLQGAGIPAFVDGEDMSGGVGGLAIGWSTAPRVLVPACELDHARALIEAAENIDDEPLPDIGNAE</sequence>
<dbReference type="Gene3D" id="3.30.70.790">
    <property type="entry name" value="UreE, C-terminal domain"/>
    <property type="match status" value="1"/>
</dbReference>
<organism evidence="2">
    <name type="scientific">Schlesneria paludicola</name>
    <dbReference type="NCBI Taxonomy" id="360056"/>
    <lineage>
        <taxon>Bacteria</taxon>
        <taxon>Pseudomonadati</taxon>
        <taxon>Planctomycetota</taxon>
        <taxon>Planctomycetia</taxon>
        <taxon>Planctomycetales</taxon>
        <taxon>Planctomycetaceae</taxon>
        <taxon>Schlesneria</taxon>
    </lineage>
</organism>
<dbReference type="AlphaFoldDB" id="A0A7C2K0H3"/>
<dbReference type="Pfam" id="PF09413">
    <property type="entry name" value="DUF2007"/>
    <property type="match status" value="1"/>
</dbReference>